<dbReference type="InterPro" id="IPR008502">
    <property type="entry name" value="Prolamin-like"/>
</dbReference>
<dbReference type="OrthoDB" id="1368054at2759"/>
<protein>
    <recommendedName>
        <fullName evidence="3">Prolamin-like domain-containing protein</fullName>
    </recommendedName>
</protein>
<accession>A0A371GY38</accession>
<name>A0A371GY38_MUCPR</name>
<keyword evidence="5" id="KW-1185">Reference proteome</keyword>
<dbReference type="EMBL" id="QJKJ01004115">
    <property type="protein sequence ID" value="RDX95482.1"/>
    <property type="molecule type" value="Genomic_DNA"/>
</dbReference>
<feature type="signal peptide" evidence="2">
    <location>
        <begin position="1"/>
        <end position="24"/>
    </location>
</feature>
<sequence>MARLSNYVNLVAFFMATIIVTISAAEEESLDQCGKHIGSHCGKQVIDNMLSHDHMPIVSTECCYKLFQTGYHCHTKLTLYLLQTRPELKNANWTDVLARSDEVFHKCDLFTKPAGSPEILAKCMEILGSDCGEQLVKMGQACHVDMVKDLIRTPEMRDVNAIQLLSKNKKIFHCCVHVE</sequence>
<reference evidence="4" key="1">
    <citation type="submission" date="2018-05" db="EMBL/GenBank/DDBJ databases">
        <title>Draft genome of Mucuna pruriens seed.</title>
        <authorList>
            <person name="Nnadi N.E."/>
            <person name="Vos R."/>
            <person name="Hasami M.H."/>
            <person name="Devisetty U.K."/>
            <person name="Aguiy J.C."/>
        </authorList>
    </citation>
    <scope>NUCLEOTIDE SEQUENCE [LARGE SCALE GENOMIC DNA]</scope>
    <source>
        <strain evidence="4">JCA_2017</strain>
    </source>
</reference>
<evidence type="ECO:0000313" key="4">
    <source>
        <dbReference type="EMBL" id="RDX95482.1"/>
    </source>
</evidence>
<evidence type="ECO:0000313" key="5">
    <source>
        <dbReference type="Proteomes" id="UP000257109"/>
    </source>
</evidence>
<organism evidence="4 5">
    <name type="scientific">Mucuna pruriens</name>
    <name type="common">Velvet bean</name>
    <name type="synonym">Dolichos pruriens</name>
    <dbReference type="NCBI Taxonomy" id="157652"/>
    <lineage>
        <taxon>Eukaryota</taxon>
        <taxon>Viridiplantae</taxon>
        <taxon>Streptophyta</taxon>
        <taxon>Embryophyta</taxon>
        <taxon>Tracheophyta</taxon>
        <taxon>Spermatophyta</taxon>
        <taxon>Magnoliopsida</taxon>
        <taxon>eudicotyledons</taxon>
        <taxon>Gunneridae</taxon>
        <taxon>Pentapetalae</taxon>
        <taxon>rosids</taxon>
        <taxon>fabids</taxon>
        <taxon>Fabales</taxon>
        <taxon>Fabaceae</taxon>
        <taxon>Papilionoideae</taxon>
        <taxon>50 kb inversion clade</taxon>
        <taxon>NPAAA clade</taxon>
        <taxon>indigoferoid/millettioid clade</taxon>
        <taxon>Phaseoleae</taxon>
        <taxon>Mucuna</taxon>
    </lineage>
</organism>
<dbReference type="Pfam" id="PF05617">
    <property type="entry name" value="Prolamin_like"/>
    <property type="match status" value="1"/>
</dbReference>
<gene>
    <name evidence="4" type="ORF">CR513_21974</name>
</gene>
<dbReference type="AlphaFoldDB" id="A0A371GY38"/>
<comment type="caution">
    <text evidence="4">The sequence shown here is derived from an EMBL/GenBank/DDBJ whole genome shotgun (WGS) entry which is preliminary data.</text>
</comment>
<dbReference type="Proteomes" id="UP000257109">
    <property type="component" value="Unassembled WGS sequence"/>
</dbReference>
<feature type="domain" description="Prolamin-like" evidence="3">
    <location>
        <begin position="32"/>
        <end position="108"/>
    </location>
</feature>
<evidence type="ECO:0000256" key="1">
    <source>
        <dbReference type="ARBA" id="ARBA00022729"/>
    </source>
</evidence>
<evidence type="ECO:0000259" key="3">
    <source>
        <dbReference type="Pfam" id="PF05617"/>
    </source>
</evidence>
<proteinExistence type="predicted"/>
<keyword evidence="1 2" id="KW-0732">Signal</keyword>
<feature type="non-terminal residue" evidence="4">
    <location>
        <position position="1"/>
    </location>
</feature>
<dbReference type="PANTHER" id="PTHR31951">
    <property type="entry name" value="BIFUNCTIONAL INHIBITOR/LIPID-TRANSFER PROTEIN/SEED STORAGE 2S ALBUMIN SUPERFAMILY PROTEIN-RELATED"/>
    <property type="match status" value="1"/>
</dbReference>
<feature type="chain" id="PRO_5016678983" description="Prolamin-like domain-containing protein" evidence="2">
    <location>
        <begin position="25"/>
        <end position="179"/>
    </location>
</feature>
<dbReference type="PANTHER" id="PTHR31951:SF22">
    <property type="entry name" value="ECA1 GAMETOGENESIS RELATED FAMILY"/>
    <property type="match status" value="1"/>
</dbReference>
<evidence type="ECO:0000256" key="2">
    <source>
        <dbReference type="SAM" id="SignalP"/>
    </source>
</evidence>